<reference evidence="2" key="1">
    <citation type="submission" date="2016-11" db="UniProtKB">
        <authorList>
            <consortium name="WormBaseParasite"/>
        </authorList>
    </citation>
    <scope>IDENTIFICATION</scope>
</reference>
<keyword evidence="1" id="KW-1185">Reference proteome</keyword>
<dbReference type="WBParaSite" id="L893_g29393.t1">
    <property type="protein sequence ID" value="L893_g29393.t1"/>
    <property type="gene ID" value="L893_g29393"/>
</dbReference>
<evidence type="ECO:0000313" key="1">
    <source>
        <dbReference type="Proteomes" id="UP000095287"/>
    </source>
</evidence>
<dbReference type="AlphaFoldDB" id="A0A1I7ZSK4"/>
<accession>A0A1I7ZSK4</accession>
<dbReference type="Proteomes" id="UP000095287">
    <property type="component" value="Unplaced"/>
</dbReference>
<name>A0A1I7ZSK4_9BILA</name>
<proteinExistence type="predicted"/>
<evidence type="ECO:0000313" key="2">
    <source>
        <dbReference type="WBParaSite" id="L893_g29393.t1"/>
    </source>
</evidence>
<sequence length="138" mass="15416">MIASIISTTGEPLRSFGDGAAEPRAKNARTKVLKLPTKTRFFDLRREREFAVEMPRWFRAAADVTGRVVGSWSLMVTNFRQGVGGTGEGEVRAEDRRRYAMAKDTLFAFTCYSVVPCRFIGHDVCGLNSTRAYRDGAQ</sequence>
<organism evidence="1 2">
    <name type="scientific">Steinernema glaseri</name>
    <dbReference type="NCBI Taxonomy" id="37863"/>
    <lineage>
        <taxon>Eukaryota</taxon>
        <taxon>Metazoa</taxon>
        <taxon>Ecdysozoa</taxon>
        <taxon>Nematoda</taxon>
        <taxon>Chromadorea</taxon>
        <taxon>Rhabditida</taxon>
        <taxon>Tylenchina</taxon>
        <taxon>Panagrolaimomorpha</taxon>
        <taxon>Strongyloidoidea</taxon>
        <taxon>Steinernematidae</taxon>
        <taxon>Steinernema</taxon>
    </lineage>
</organism>
<protein>
    <submittedName>
        <fullName evidence="2">Uncharacterized protein</fullName>
    </submittedName>
</protein>